<proteinExistence type="predicted"/>
<dbReference type="EMBL" id="AQQY01000002">
    <property type="protein sequence ID" value="KCV83073.1"/>
    <property type="molecule type" value="Genomic_DNA"/>
</dbReference>
<keyword evidence="3" id="KW-1185">Reference proteome</keyword>
<feature type="region of interest" description="Disordered" evidence="1">
    <location>
        <begin position="52"/>
        <end position="265"/>
    </location>
</feature>
<dbReference type="RefSeq" id="WP_035249133.1">
    <property type="nucleotide sequence ID" value="NZ_AQQY01000002.1"/>
</dbReference>
<gene>
    <name evidence="2" type="ORF">ATO10_05667</name>
</gene>
<dbReference type="Proteomes" id="UP000024836">
    <property type="component" value="Unassembled WGS sequence"/>
</dbReference>
<dbReference type="AlphaFoldDB" id="A0A058ZNC7"/>
<name>A0A058ZNC7_9RHOB</name>
<feature type="compositionally biased region" description="Pro residues" evidence="1">
    <location>
        <begin position="136"/>
        <end position="154"/>
    </location>
</feature>
<accession>A0A058ZNC7</accession>
<organism evidence="2 3">
    <name type="scientific">Actibacterium atlanticum</name>
    <dbReference type="NCBI Taxonomy" id="1461693"/>
    <lineage>
        <taxon>Bacteria</taxon>
        <taxon>Pseudomonadati</taxon>
        <taxon>Pseudomonadota</taxon>
        <taxon>Alphaproteobacteria</taxon>
        <taxon>Rhodobacterales</taxon>
        <taxon>Roseobacteraceae</taxon>
        <taxon>Actibacterium</taxon>
    </lineage>
</organism>
<dbReference type="OrthoDB" id="7161229at2"/>
<evidence type="ECO:0000256" key="1">
    <source>
        <dbReference type="SAM" id="MobiDB-lite"/>
    </source>
</evidence>
<dbReference type="STRING" id="1461693.ATO10_05667"/>
<sequence length="366" mass="37821">MKTGYYISGIGHGGLILWVLVGGIFSAPPPEPLEVAQVSLVSAEEFAALNAPASAPRAVEEPVQPPAPDPVSPVPSPRPETAPDRAQAPEVTQPVPETPPDVSNIETPPVTEVEDTAPTAPTPPIEAPASPVIAEPTPPRPAPRVAPEVAPAPPLDATVDDTVAEATVPSADAAIPAPVVEESTAPEEATTQIVTEADQPDRSSVLTASPRPKPRPSRPAPAPAPDPSPTQSDAIAAALAEAAQSQTSPTTSGNGTAPLGPPVTQGERDALRVAVSSCWVVDVGSEAGRITVTLAMSMNEDGTVKSNSLRMVSNTGGSERAVESAFQAARRAVLRCQKGGYPLPLEKYGHWKEIEMVFDTSNMRIK</sequence>
<feature type="compositionally biased region" description="Pro residues" evidence="1">
    <location>
        <begin position="217"/>
        <end position="228"/>
    </location>
</feature>
<protein>
    <submittedName>
        <fullName evidence="2">TonB domain-containing protein</fullName>
    </submittedName>
</protein>
<evidence type="ECO:0000313" key="3">
    <source>
        <dbReference type="Proteomes" id="UP000024836"/>
    </source>
</evidence>
<comment type="caution">
    <text evidence="2">The sequence shown here is derived from an EMBL/GenBank/DDBJ whole genome shotgun (WGS) entry which is preliminary data.</text>
</comment>
<feature type="compositionally biased region" description="Polar residues" evidence="1">
    <location>
        <begin position="244"/>
        <end position="255"/>
    </location>
</feature>
<reference evidence="2 3" key="1">
    <citation type="submission" date="2013-04" db="EMBL/GenBank/DDBJ databases">
        <title>Shimia sp. 22II-S11-Z10 Genome Sequencing.</title>
        <authorList>
            <person name="Lai Q."/>
            <person name="Li G."/>
            <person name="Shao Z."/>
        </authorList>
    </citation>
    <scope>NUCLEOTIDE SEQUENCE [LARGE SCALE GENOMIC DNA]</scope>
    <source>
        <strain evidence="3">22II-S11-Z10</strain>
    </source>
</reference>
<feature type="compositionally biased region" description="Low complexity" evidence="1">
    <location>
        <begin position="234"/>
        <end position="243"/>
    </location>
</feature>
<evidence type="ECO:0000313" key="2">
    <source>
        <dbReference type="EMBL" id="KCV83073.1"/>
    </source>
</evidence>
<dbReference type="Gene3D" id="3.30.1150.10">
    <property type="match status" value="1"/>
</dbReference>
<feature type="compositionally biased region" description="Pro residues" evidence="1">
    <location>
        <begin position="63"/>
        <end position="80"/>
    </location>
</feature>
<dbReference type="eggNOG" id="COG3266">
    <property type="taxonomic scope" value="Bacteria"/>
</dbReference>
<dbReference type="PATRIC" id="fig|1461693.3.peg.1155"/>